<dbReference type="Proteomes" id="UP000663842">
    <property type="component" value="Unassembled WGS sequence"/>
</dbReference>
<organism evidence="2 3">
    <name type="scientific">Rotaria magnacalcarata</name>
    <dbReference type="NCBI Taxonomy" id="392030"/>
    <lineage>
        <taxon>Eukaryota</taxon>
        <taxon>Metazoa</taxon>
        <taxon>Spiralia</taxon>
        <taxon>Gnathifera</taxon>
        <taxon>Rotifera</taxon>
        <taxon>Eurotatoria</taxon>
        <taxon>Bdelloidea</taxon>
        <taxon>Philodinida</taxon>
        <taxon>Philodinidae</taxon>
        <taxon>Rotaria</taxon>
    </lineage>
</organism>
<dbReference type="EMBL" id="CAJNRG010009873">
    <property type="protein sequence ID" value="CAF2117498.1"/>
    <property type="molecule type" value="Genomic_DNA"/>
</dbReference>
<evidence type="ECO:0000313" key="2">
    <source>
        <dbReference type="EMBL" id="CAF4255975.1"/>
    </source>
</evidence>
<name>A0A820EYA6_9BILA</name>
<evidence type="ECO:0000313" key="1">
    <source>
        <dbReference type="EMBL" id="CAF2117498.1"/>
    </source>
</evidence>
<reference evidence="2" key="1">
    <citation type="submission" date="2021-02" db="EMBL/GenBank/DDBJ databases">
        <authorList>
            <person name="Nowell W R."/>
        </authorList>
    </citation>
    <scope>NUCLEOTIDE SEQUENCE</scope>
</reference>
<evidence type="ECO:0000313" key="3">
    <source>
        <dbReference type="Proteomes" id="UP000663842"/>
    </source>
</evidence>
<gene>
    <name evidence="2" type="ORF">UXM345_LOCUS31003</name>
    <name evidence="1" type="ORF">XDN619_LOCUS21916</name>
</gene>
<protein>
    <submittedName>
        <fullName evidence="2">Uncharacterized protein</fullName>
    </submittedName>
</protein>
<dbReference type="AlphaFoldDB" id="A0A820EYA6"/>
<sequence length="40" mass="4270">VGLARMAKARSMNSGINNIGMESLHEDNISASPIAKCPER</sequence>
<dbReference type="Proteomes" id="UP000663887">
    <property type="component" value="Unassembled WGS sequence"/>
</dbReference>
<comment type="caution">
    <text evidence="2">The sequence shown here is derived from an EMBL/GenBank/DDBJ whole genome shotgun (WGS) entry which is preliminary data.</text>
</comment>
<feature type="non-terminal residue" evidence="2">
    <location>
        <position position="1"/>
    </location>
</feature>
<dbReference type="EMBL" id="CAJOBF010008458">
    <property type="protein sequence ID" value="CAF4255975.1"/>
    <property type="molecule type" value="Genomic_DNA"/>
</dbReference>
<accession>A0A820EYA6</accession>
<proteinExistence type="predicted"/>